<comment type="caution">
    <text evidence="4">The sequence shown here is derived from an EMBL/GenBank/DDBJ whole genome shotgun (WGS) entry which is preliminary data.</text>
</comment>
<dbReference type="CDD" id="cd03794">
    <property type="entry name" value="GT4_WbuB-like"/>
    <property type="match status" value="1"/>
</dbReference>
<dbReference type="Proteomes" id="UP001238163">
    <property type="component" value="Unassembled WGS sequence"/>
</dbReference>
<protein>
    <submittedName>
        <fullName evidence="4">Glycosyltransferase involved in cell wall biosynthesis</fullName>
    </submittedName>
</protein>
<dbReference type="GO" id="GO:0016757">
    <property type="term" value="F:glycosyltransferase activity"/>
    <property type="evidence" value="ECO:0007669"/>
    <property type="project" value="InterPro"/>
</dbReference>
<dbReference type="PANTHER" id="PTHR46401">
    <property type="entry name" value="GLYCOSYLTRANSFERASE WBBK-RELATED"/>
    <property type="match status" value="1"/>
</dbReference>
<gene>
    <name evidence="4" type="ORF">J3R75_001973</name>
</gene>
<dbReference type="InterPro" id="IPR001296">
    <property type="entry name" value="Glyco_trans_1"/>
</dbReference>
<feature type="domain" description="Glycosyltransferase subfamily 4-like N-terminal" evidence="3">
    <location>
        <begin position="2"/>
        <end position="174"/>
    </location>
</feature>
<dbReference type="GO" id="GO:0009103">
    <property type="term" value="P:lipopolysaccharide biosynthetic process"/>
    <property type="evidence" value="ECO:0007669"/>
    <property type="project" value="TreeGrafter"/>
</dbReference>
<evidence type="ECO:0000313" key="5">
    <source>
        <dbReference type="Proteomes" id="UP001238163"/>
    </source>
</evidence>
<evidence type="ECO:0000259" key="3">
    <source>
        <dbReference type="Pfam" id="PF13579"/>
    </source>
</evidence>
<dbReference type="Pfam" id="PF13579">
    <property type="entry name" value="Glyco_trans_4_4"/>
    <property type="match status" value="1"/>
</dbReference>
<evidence type="ECO:0000259" key="2">
    <source>
        <dbReference type="Pfam" id="PF00534"/>
    </source>
</evidence>
<dbReference type="RefSeq" id="WP_307261309.1">
    <property type="nucleotide sequence ID" value="NZ_JAUSVL010000001.1"/>
</dbReference>
<feature type="domain" description="Glycosyl transferase family 1" evidence="2">
    <location>
        <begin position="193"/>
        <end position="353"/>
    </location>
</feature>
<reference evidence="4" key="1">
    <citation type="submission" date="2023-07" db="EMBL/GenBank/DDBJ databases">
        <title>Genomic Encyclopedia of Type Strains, Phase IV (KMG-IV): sequencing the most valuable type-strain genomes for metagenomic binning, comparative biology and taxonomic classification.</title>
        <authorList>
            <person name="Goeker M."/>
        </authorList>
    </citation>
    <scope>NUCLEOTIDE SEQUENCE</scope>
    <source>
        <strain evidence="4">DSM 24202</strain>
    </source>
</reference>
<organism evidence="4 5">
    <name type="scientific">Oligosphaera ethanolica</name>
    <dbReference type="NCBI Taxonomy" id="760260"/>
    <lineage>
        <taxon>Bacteria</taxon>
        <taxon>Pseudomonadati</taxon>
        <taxon>Lentisphaerota</taxon>
        <taxon>Oligosphaeria</taxon>
        <taxon>Oligosphaerales</taxon>
        <taxon>Oligosphaeraceae</taxon>
        <taxon>Oligosphaera</taxon>
    </lineage>
</organism>
<evidence type="ECO:0000313" key="4">
    <source>
        <dbReference type="EMBL" id="MDQ0289866.1"/>
    </source>
</evidence>
<dbReference type="EMBL" id="JAUSVL010000001">
    <property type="protein sequence ID" value="MDQ0289866.1"/>
    <property type="molecule type" value="Genomic_DNA"/>
</dbReference>
<dbReference type="Pfam" id="PF00534">
    <property type="entry name" value="Glycos_transf_1"/>
    <property type="match status" value="1"/>
</dbReference>
<keyword evidence="1" id="KW-0808">Transferase</keyword>
<sequence length="376" mass="41494">MDLYRELTSQGHQVQVLCPRPSRPMGFAFSDGVAANVNVCHLPSYFAPGPNPLKRLWESISFGWHCYRFIKAAQAKYDLVYLNSWPLFSQAFIVKACVQGGMPSAVHVQDMYPESLINKLPSWLGRLVSVLLMPIDRYVLSRANRVIVISAKMKDYLRATRHLPEEKMVTVINWQDESPFISYRPAGEALPGEEKLTFMYCGNVGPVAGIDVLIDGFAQAGMVQARLVIAGSGSYRDAYVAHARKYPGCDIQFWDVPAGKVPEMQSRADVMLLPLRKGAAASSIPSKLPAYMFSAKAVLAALDGDSDTAGAIRAADCGVICPPESPEAIAEAMCRIAQSPREQLDRWGHNGRQYALAHFTRSKNLRVLMDTLINLA</sequence>
<name>A0AAE3VGJ5_9BACT</name>
<dbReference type="SUPFAM" id="SSF53756">
    <property type="entry name" value="UDP-Glycosyltransferase/glycogen phosphorylase"/>
    <property type="match status" value="1"/>
</dbReference>
<accession>A0AAE3VGJ5</accession>
<keyword evidence="5" id="KW-1185">Reference proteome</keyword>
<dbReference type="AlphaFoldDB" id="A0AAE3VGJ5"/>
<dbReference type="InterPro" id="IPR028098">
    <property type="entry name" value="Glyco_trans_4-like_N"/>
</dbReference>
<dbReference type="Gene3D" id="3.40.50.2000">
    <property type="entry name" value="Glycogen Phosphorylase B"/>
    <property type="match status" value="2"/>
</dbReference>
<dbReference type="PANTHER" id="PTHR46401:SF2">
    <property type="entry name" value="GLYCOSYLTRANSFERASE WBBK-RELATED"/>
    <property type="match status" value="1"/>
</dbReference>
<proteinExistence type="predicted"/>
<evidence type="ECO:0000256" key="1">
    <source>
        <dbReference type="ARBA" id="ARBA00022679"/>
    </source>
</evidence>